<keyword evidence="3" id="KW-1003">Cell membrane</keyword>
<evidence type="ECO:0000313" key="10">
    <source>
        <dbReference type="Proteomes" id="UP001314903"/>
    </source>
</evidence>
<evidence type="ECO:0000259" key="8">
    <source>
        <dbReference type="PROSITE" id="PS50928"/>
    </source>
</evidence>
<dbReference type="RefSeq" id="WP_209658090.1">
    <property type="nucleotide sequence ID" value="NZ_JAGGLI010000001.1"/>
</dbReference>
<keyword evidence="5 7" id="KW-1133">Transmembrane helix</keyword>
<dbReference type="CDD" id="cd06261">
    <property type="entry name" value="TM_PBP2"/>
    <property type="match status" value="1"/>
</dbReference>
<evidence type="ECO:0000256" key="6">
    <source>
        <dbReference type="ARBA" id="ARBA00023136"/>
    </source>
</evidence>
<feature type="domain" description="ABC transmembrane type-1" evidence="8">
    <location>
        <begin position="61"/>
        <end position="245"/>
    </location>
</feature>
<dbReference type="InterPro" id="IPR035906">
    <property type="entry name" value="MetI-like_sf"/>
</dbReference>
<keyword evidence="6 7" id="KW-0472">Membrane</keyword>
<dbReference type="SUPFAM" id="SSF161098">
    <property type="entry name" value="MetI-like"/>
    <property type="match status" value="1"/>
</dbReference>
<dbReference type="Proteomes" id="UP001314903">
    <property type="component" value="Unassembled WGS sequence"/>
</dbReference>
<comment type="caution">
    <text evidence="9">The sequence shown here is derived from an EMBL/GenBank/DDBJ whole genome shotgun (WGS) entry which is preliminary data.</text>
</comment>
<name>A0ABS4KEN8_9FIRM</name>
<evidence type="ECO:0000256" key="3">
    <source>
        <dbReference type="ARBA" id="ARBA00022475"/>
    </source>
</evidence>
<feature type="transmembrane region" description="Helical" evidence="7">
    <location>
        <begin position="99"/>
        <end position="121"/>
    </location>
</feature>
<evidence type="ECO:0000256" key="2">
    <source>
        <dbReference type="ARBA" id="ARBA00022448"/>
    </source>
</evidence>
<feature type="transmembrane region" description="Helical" evidence="7">
    <location>
        <begin position="68"/>
        <end position="87"/>
    </location>
</feature>
<gene>
    <name evidence="9" type="ORF">J2Z35_000020</name>
</gene>
<dbReference type="PROSITE" id="PS50928">
    <property type="entry name" value="ABC_TM1"/>
    <property type="match status" value="1"/>
</dbReference>
<protein>
    <submittedName>
        <fullName evidence="9">NitT/TauT family transport system permease protein</fullName>
    </submittedName>
</protein>
<evidence type="ECO:0000313" key="9">
    <source>
        <dbReference type="EMBL" id="MBP2026231.1"/>
    </source>
</evidence>
<dbReference type="PANTHER" id="PTHR30151:SF0">
    <property type="entry name" value="ABC TRANSPORTER PERMEASE PROTEIN MJ0413-RELATED"/>
    <property type="match status" value="1"/>
</dbReference>
<dbReference type="PANTHER" id="PTHR30151">
    <property type="entry name" value="ALKANE SULFONATE ABC TRANSPORTER-RELATED, MEMBRANE SUBUNIT"/>
    <property type="match status" value="1"/>
</dbReference>
<dbReference type="InterPro" id="IPR000515">
    <property type="entry name" value="MetI-like"/>
</dbReference>
<evidence type="ECO:0000256" key="1">
    <source>
        <dbReference type="ARBA" id="ARBA00004651"/>
    </source>
</evidence>
<dbReference type="Pfam" id="PF00528">
    <property type="entry name" value="BPD_transp_1"/>
    <property type="match status" value="1"/>
</dbReference>
<dbReference type="Gene3D" id="1.10.3720.10">
    <property type="entry name" value="MetI-like"/>
    <property type="match status" value="1"/>
</dbReference>
<comment type="similarity">
    <text evidence="7">Belongs to the binding-protein-dependent transport system permease family.</text>
</comment>
<evidence type="ECO:0000256" key="5">
    <source>
        <dbReference type="ARBA" id="ARBA00022989"/>
    </source>
</evidence>
<feature type="transmembrane region" description="Helical" evidence="7">
    <location>
        <begin position="12"/>
        <end position="33"/>
    </location>
</feature>
<proteinExistence type="inferred from homology"/>
<keyword evidence="2 7" id="KW-0813">Transport</keyword>
<evidence type="ECO:0000256" key="4">
    <source>
        <dbReference type="ARBA" id="ARBA00022692"/>
    </source>
</evidence>
<reference evidence="9 10" key="1">
    <citation type="submission" date="2021-03" db="EMBL/GenBank/DDBJ databases">
        <title>Genomic Encyclopedia of Type Strains, Phase IV (KMG-IV): sequencing the most valuable type-strain genomes for metagenomic binning, comparative biology and taxonomic classification.</title>
        <authorList>
            <person name="Goeker M."/>
        </authorList>
    </citation>
    <scope>NUCLEOTIDE SEQUENCE [LARGE SCALE GENOMIC DNA]</scope>
    <source>
        <strain evidence="9 10">DSM 27512</strain>
    </source>
</reference>
<accession>A0ABS4KEN8</accession>
<feature type="transmembrane region" description="Helical" evidence="7">
    <location>
        <begin position="127"/>
        <end position="146"/>
    </location>
</feature>
<organism evidence="9 10">
    <name type="scientific">Acetoanaerobium pronyense</name>
    <dbReference type="NCBI Taxonomy" id="1482736"/>
    <lineage>
        <taxon>Bacteria</taxon>
        <taxon>Bacillati</taxon>
        <taxon>Bacillota</taxon>
        <taxon>Clostridia</taxon>
        <taxon>Peptostreptococcales</taxon>
        <taxon>Filifactoraceae</taxon>
        <taxon>Acetoanaerobium</taxon>
    </lineage>
</organism>
<keyword evidence="10" id="KW-1185">Reference proteome</keyword>
<keyword evidence="4 7" id="KW-0812">Transmembrane</keyword>
<sequence length="252" mass="28239">MNESFNILKTKGISKIYGAILILSIWHIASIIIDSNIVPSPVLSIPHFIKAILEKDLIFHIIHSLKRITVSIVLSVVIGLPLGILMGMSRKWEYILRPLIYIGYPIPKIAFLPVMMIIFGLGDNSKIALIFSIIIFQIVIGTRDAIKEIPNEVHLSAKSLNLNLKFKIIHIIIPSILPKLLTALRISIGISISALFFAENFATSYGIGYFIMNSFLMVDYMSMFSGIIAISLMGLLIFKIIDKIEKRLCGWL</sequence>
<evidence type="ECO:0000256" key="7">
    <source>
        <dbReference type="RuleBase" id="RU363032"/>
    </source>
</evidence>
<dbReference type="EMBL" id="JAGGLI010000001">
    <property type="protein sequence ID" value="MBP2026231.1"/>
    <property type="molecule type" value="Genomic_DNA"/>
</dbReference>
<feature type="transmembrane region" description="Helical" evidence="7">
    <location>
        <begin position="217"/>
        <end position="238"/>
    </location>
</feature>
<comment type="subcellular location">
    <subcellularLocation>
        <location evidence="1 7">Cell membrane</location>
        <topology evidence="1 7">Multi-pass membrane protein</topology>
    </subcellularLocation>
</comment>